<dbReference type="Proteomes" id="UP000193560">
    <property type="component" value="Unassembled WGS sequence"/>
</dbReference>
<keyword evidence="9" id="KW-1185">Reference proteome</keyword>
<sequence length="470" mass="53144">METPSKKEVSPTIDENSSIKEEIEQDVPHICKNQYLLISMPSGNVKMLNIKEDTTVNLGKFGSFKSNNLIDQPFGLSYEIYDTNGSIRPIKNVALEAVEETKANNQNIVDSRLVQSLTHEEVEKLKQAGISGSLKSQEIIQRLMESHTEFDKKTEYSKFKYIERKKKKFMKMFTPLRPTLSTIANYFFTKNPDKINFLRLDTLSQLLNKANVRANSKLLIVDDTQGLIVAAAAERMGGYGTIVGVHDGDNHNFDVVRYMNFPKRIQNTIHPIPLARLDANDPNETWTDRTEEEYKAMTEEVAKSFARRKRALEERNHARDLLFQGDFDGLIISSFYKPETVIETLLPYLSGSRPVVVYSHMKEFLVDGAQYMRKSKDFIEADITESFLRQYQVLPGRTHPEMTMSAGGGYLLSGIRIIDCPFDPSLVVKDDNGRRSKKRKNKSQPGTASESSSAAATPTATENKDTPTSS</sequence>
<dbReference type="OrthoDB" id="10254665at2759"/>
<evidence type="ECO:0000256" key="2">
    <source>
        <dbReference type="ARBA" id="ARBA00008320"/>
    </source>
</evidence>
<comment type="function">
    <text evidence="6">Substrate-binding subunit of tRNA (adenine-N1-)-methyltransferase, which catalyzes the formation of N1-methyladenine at position 58 (m1A58) in initiator methionyl-tRNA.</text>
</comment>
<evidence type="ECO:0000256" key="4">
    <source>
        <dbReference type="ARBA" id="ARBA00022694"/>
    </source>
</evidence>
<organism evidence="8 9">
    <name type="scientific">Absidia repens</name>
    <dbReference type="NCBI Taxonomy" id="90262"/>
    <lineage>
        <taxon>Eukaryota</taxon>
        <taxon>Fungi</taxon>
        <taxon>Fungi incertae sedis</taxon>
        <taxon>Mucoromycota</taxon>
        <taxon>Mucoromycotina</taxon>
        <taxon>Mucoromycetes</taxon>
        <taxon>Mucorales</taxon>
        <taxon>Cunninghamellaceae</taxon>
        <taxon>Absidia</taxon>
    </lineage>
</organism>
<dbReference type="InterPro" id="IPR017423">
    <property type="entry name" value="TRM6"/>
</dbReference>
<comment type="similarity">
    <text evidence="2 6">Belongs to the TRM6/GCD10 family.</text>
</comment>
<feature type="region of interest" description="Disordered" evidence="7">
    <location>
        <begin position="429"/>
        <end position="470"/>
    </location>
</feature>
<gene>
    <name evidence="8" type="ORF">BCR42DRAFT_425112</name>
</gene>
<dbReference type="GO" id="GO:0005634">
    <property type="term" value="C:nucleus"/>
    <property type="evidence" value="ECO:0007669"/>
    <property type="project" value="UniProtKB-SubCell"/>
</dbReference>
<name>A0A1X2I3L9_9FUNG</name>
<evidence type="ECO:0000256" key="5">
    <source>
        <dbReference type="ARBA" id="ARBA00023242"/>
    </source>
</evidence>
<protein>
    <recommendedName>
        <fullName evidence="3 6">tRNA (adenine(58)-N(1))-methyltransferase non-catalytic subunit TRM6</fullName>
    </recommendedName>
</protein>
<evidence type="ECO:0000313" key="8">
    <source>
        <dbReference type="EMBL" id="ORZ08421.1"/>
    </source>
</evidence>
<dbReference type="Pfam" id="PF04189">
    <property type="entry name" value="Gcd10p"/>
    <property type="match status" value="1"/>
</dbReference>
<comment type="caution">
    <text evidence="8">The sequence shown here is derived from an EMBL/GenBank/DDBJ whole genome shotgun (WGS) entry which is preliminary data.</text>
</comment>
<proteinExistence type="inferred from homology"/>
<dbReference type="PANTHER" id="PTHR12945">
    <property type="entry name" value="TRANSLATION INITIATION FACTOR EIF3-RELATED"/>
    <property type="match status" value="1"/>
</dbReference>
<accession>A0A1X2I3L9</accession>
<reference evidence="8 9" key="1">
    <citation type="submission" date="2016-07" db="EMBL/GenBank/DDBJ databases">
        <title>Pervasive Adenine N6-methylation of Active Genes in Fungi.</title>
        <authorList>
            <consortium name="DOE Joint Genome Institute"/>
            <person name="Mondo S.J."/>
            <person name="Dannebaum R.O."/>
            <person name="Kuo R.C."/>
            <person name="Labutti K."/>
            <person name="Haridas S."/>
            <person name="Kuo A."/>
            <person name="Salamov A."/>
            <person name="Ahrendt S.R."/>
            <person name="Lipzen A."/>
            <person name="Sullivan W."/>
            <person name="Andreopoulos W.B."/>
            <person name="Clum A."/>
            <person name="Lindquist E."/>
            <person name="Daum C."/>
            <person name="Ramamoorthy G.K."/>
            <person name="Gryganskyi A."/>
            <person name="Culley D."/>
            <person name="Magnuson J.K."/>
            <person name="James T.Y."/>
            <person name="O'Malley M.A."/>
            <person name="Stajich J.E."/>
            <person name="Spatafora J.W."/>
            <person name="Visel A."/>
            <person name="Grigoriev I.V."/>
        </authorList>
    </citation>
    <scope>NUCLEOTIDE SEQUENCE [LARGE SCALE GENOMIC DNA]</scope>
    <source>
        <strain evidence="8 9">NRRL 1336</strain>
    </source>
</reference>
<evidence type="ECO:0000256" key="7">
    <source>
        <dbReference type="SAM" id="MobiDB-lite"/>
    </source>
</evidence>
<feature type="compositionally biased region" description="Low complexity" evidence="7">
    <location>
        <begin position="447"/>
        <end position="461"/>
    </location>
</feature>
<dbReference type="InterPro" id="IPR029063">
    <property type="entry name" value="SAM-dependent_MTases_sf"/>
</dbReference>
<comment type="subunit">
    <text evidence="6">Heterotetramer.</text>
</comment>
<dbReference type="STRING" id="90262.A0A1X2I3L9"/>
<evidence type="ECO:0000256" key="3">
    <source>
        <dbReference type="ARBA" id="ARBA00021704"/>
    </source>
</evidence>
<dbReference type="GO" id="GO:0031515">
    <property type="term" value="C:tRNA (m1A) methyltransferase complex"/>
    <property type="evidence" value="ECO:0007669"/>
    <property type="project" value="UniProtKB-UniRule"/>
</dbReference>
<dbReference type="Gene3D" id="3.40.50.150">
    <property type="entry name" value="Vaccinia Virus protein VP39"/>
    <property type="match status" value="1"/>
</dbReference>
<evidence type="ECO:0000256" key="6">
    <source>
        <dbReference type="PIRNR" id="PIRNR038170"/>
    </source>
</evidence>
<dbReference type="PIRSF" id="PIRSF038170">
    <property type="entry name" value="tRNA_m1A_mtfrase"/>
    <property type="match status" value="1"/>
</dbReference>
<evidence type="ECO:0000313" key="9">
    <source>
        <dbReference type="Proteomes" id="UP000193560"/>
    </source>
</evidence>
<keyword evidence="4 6" id="KW-0819">tRNA processing</keyword>
<dbReference type="PANTHER" id="PTHR12945:SF0">
    <property type="entry name" value="TRNA (ADENINE(58)-N(1))-METHYLTRANSFERASE NON-CATALYTIC SUBUNIT TRM6"/>
    <property type="match status" value="1"/>
</dbReference>
<dbReference type="AlphaFoldDB" id="A0A1X2I3L9"/>
<dbReference type="GO" id="GO:0030488">
    <property type="term" value="P:tRNA methylation"/>
    <property type="evidence" value="ECO:0007669"/>
    <property type="project" value="InterPro"/>
</dbReference>
<dbReference type="EMBL" id="MCGE01000031">
    <property type="protein sequence ID" value="ORZ08421.1"/>
    <property type="molecule type" value="Genomic_DNA"/>
</dbReference>
<evidence type="ECO:0000256" key="1">
    <source>
        <dbReference type="ARBA" id="ARBA00004123"/>
    </source>
</evidence>
<keyword evidence="5 6" id="KW-0539">Nucleus</keyword>
<comment type="subcellular location">
    <subcellularLocation>
        <location evidence="1 6">Nucleus</location>
    </subcellularLocation>
</comment>